<reference evidence="5" key="1">
    <citation type="journal article" date="2021" name="PeerJ">
        <title>Extensive microbial diversity within the chicken gut microbiome revealed by metagenomics and culture.</title>
        <authorList>
            <person name="Gilroy R."/>
            <person name="Ravi A."/>
            <person name="Getino M."/>
            <person name="Pursley I."/>
            <person name="Horton D.L."/>
            <person name="Alikhan N.F."/>
            <person name="Baker D."/>
            <person name="Gharbi K."/>
            <person name="Hall N."/>
            <person name="Watson M."/>
            <person name="Adriaenssens E.M."/>
            <person name="Foster-Nyarko E."/>
            <person name="Jarju S."/>
            <person name="Secka A."/>
            <person name="Antonio M."/>
            <person name="Oren A."/>
            <person name="Chaudhuri R.R."/>
            <person name="La Ragione R."/>
            <person name="Hildebrand F."/>
            <person name="Pallen M.J."/>
        </authorList>
    </citation>
    <scope>NUCLEOTIDE SEQUENCE</scope>
    <source>
        <strain evidence="5">ChiGjej1B1-98</strain>
    </source>
</reference>
<sequence>MTVQQASPSRAHRDETGVIPRLARAAREVESSVQRRAASRTGRTKLQTVAILVREERARIKADPNLSSAKRAEELKRLDGIALILAKSASKDPTLLPLLGEGAPVSDAVRSFKREVLLAAGLEPEPEPEPQPVAEEDVPQETSKRVVPPSVAASQLARPFLEPDLSLARRKPDLDRLAGFDLLDPLFLSFEVGADGRPACMELPETGTARAPKGLELMQHQERFVAAAQNGHRSFLLADEPGLGKTAQALLAASAAKAYPLVVVAPNVVKVNWAREAERWTPGRSVTVVQGDGSNVDGFADIVIVNYEVLDRHVGWMTKHGFRGMVVDEAHFIKNSESKRSKHVVQISKAILERDARALMLALTGTPLINDIEDFRMIWKFLGWIDDKQPNAELTERLEATELTPMDRNFYREARKAVIDMGIVRRRKEDVAADIPERRIADLPVELDESSARDIREVTYTLTRRMVERYDRVLERQELPKTTLDEDLMRRIARSELDSDDGASQEQNVFSLVRQIGKAKATLAADYAAQLARSVGKVVFFAKHIDVMDEAERHFRELGIRHTSIRGDQTSAQRQTAIDAFVEEESVQIIVCSLQAAGVGVNLQVASNMVLAELSWTNAEQTQAIDRIHRIGQDMPVVAWRIVAAQTVDTRIAELIDSKASLAAKALDGSDTTAEDSHDLQENALFEMLRESLADRLPPL</sequence>
<organism evidence="5 6">
    <name type="scientific">Candidatus Agrococcus pullicola</name>
    <dbReference type="NCBI Taxonomy" id="2838429"/>
    <lineage>
        <taxon>Bacteria</taxon>
        <taxon>Bacillati</taxon>
        <taxon>Actinomycetota</taxon>
        <taxon>Actinomycetes</taxon>
        <taxon>Micrococcales</taxon>
        <taxon>Microbacteriaceae</taxon>
        <taxon>Agrococcus</taxon>
    </lineage>
</organism>
<feature type="domain" description="Helicase C-terminal" evidence="4">
    <location>
        <begin position="527"/>
        <end position="700"/>
    </location>
</feature>
<dbReference type="Pfam" id="PF00176">
    <property type="entry name" value="SNF2-rel_dom"/>
    <property type="match status" value="1"/>
</dbReference>
<feature type="compositionally biased region" description="Acidic residues" evidence="2">
    <location>
        <begin position="124"/>
        <end position="139"/>
    </location>
</feature>
<evidence type="ECO:0000256" key="2">
    <source>
        <dbReference type="SAM" id="MobiDB-lite"/>
    </source>
</evidence>
<dbReference type="InterPro" id="IPR049730">
    <property type="entry name" value="SNF2/RAD54-like_C"/>
</dbReference>
<dbReference type="PANTHER" id="PTHR45766:SF6">
    <property type="entry name" value="SWI_SNF-RELATED MATRIX-ASSOCIATED ACTIN-DEPENDENT REGULATOR OF CHROMATIN SUBFAMILY A-LIKE PROTEIN 1"/>
    <property type="match status" value="1"/>
</dbReference>
<dbReference type="GO" id="GO:0006281">
    <property type="term" value="P:DNA repair"/>
    <property type="evidence" value="ECO:0007669"/>
    <property type="project" value="TreeGrafter"/>
</dbReference>
<dbReference type="SUPFAM" id="SSF52540">
    <property type="entry name" value="P-loop containing nucleoside triphosphate hydrolases"/>
    <property type="match status" value="2"/>
</dbReference>
<evidence type="ECO:0000256" key="1">
    <source>
        <dbReference type="ARBA" id="ARBA00022801"/>
    </source>
</evidence>
<dbReference type="GO" id="GO:0016787">
    <property type="term" value="F:hydrolase activity"/>
    <property type="evidence" value="ECO:0007669"/>
    <property type="project" value="UniProtKB-KW"/>
</dbReference>
<gene>
    <name evidence="5" type="ORF">H9830_01195</name>
</gene>
<evidence type="ECO:0000313" key="5">
    <source>
        <dbReference type="EMBL" id="HIY64877.1"/>
    </source>
</evidence>
<dbReference type="InterPro" id="IPR014001">
    <property type="entry name" value="Helicase_ATP-bd"/>
</dbReference>
<keyword evidence="5" id="KW-0347">Helicase</keyword>
<dbReference type="PROSITE" id="PS51194">
    <property type="entry name" value="HELICASE_CTER"/>
    <property type="match status" value="1"/>
</dbReference>
<evidence type="ECO:0000313" key="6">
    <source>
        <dbReference type="Proteomes" id="UP000824005"/>
    </source>
</evidence>
<dbReference type="Gene3D" id="3.40.50.10810">
    <property type="entry name" value="Tandem AAA-ATPase domain"/>
    <property type="match status" value="1"/>
</dbReference>
<dbReference type="Gene3D" id="3.40.50.300">
    <property type="entry name" value="P-loop containing nucleotide triphosphate hydrolases"/>
    <property type="match status" value="1"/>
</dbReference>
<dbReference type="AlphaFoldDB" id="A0A9D2C843"/>
<keyword evidence="5" id="KW-0547">Nucleotide-binding</keyword>
<keyword evidence="5" id="KW-0067">ATP-binding</keyword>
<accession>A0A9D2C843</accession>
<dbReference type="Proteomes" id="UP000824005">
    <property type="component" value="Unassembled WGS sequence"/>
</dbReference>
<protein>
    <submittedName>
        <fullName evidence="5">DEAD/DEAH box helicase</fullName>
    </submittedName>
</protein>
<reference evidence="5" key="2">
    <citation type="submission" date="2021-04" db="EMBL/GenBank/DDBJ databases">
        <authorList>
            <person name="Gilroy R."/>
        </authorList>
    </citation>
    <scope>NUCLEOTIDE SEQUENCE</scope>
    <source>
        <strain evidence="5">ChiGjej1B1-98</strain>
    </source>
</reference>
<dbReference type="PANTHER" id="PTHR45766">
    <property type="entry name" value="DNA ANNEALING HELICASE AND ENDONUCLEASE ZRANB3 FAMILY MEMBER"/>
    <property type="match status" value="1"/>
</dbReference>
<dbReference type="GO" id="GO:0031297">
    <property type="term" value="P:replication fork processing"/>
    <property type="evidence" value="ECO:0007669"/>
    <property type="project" value="TreeGrafter"/>
</dbReference>
<dbReference type="SMART" id="SM00487">
    <property type="entry name" value="DEXDc"/>
    <property type="match status" value="1"/>
</dbReference>
<keyword evidence="1" id="KW-0378">Hydrolase</keyword>
<dbReference type="GO" id="GO:0004386">
    <property type="term" value="F:helicase activity"/>
    <property type="evidence" value="ECO:0007669"/>
    <property type="project" value="UniProtKB-KW"/>
</dbReference>
<dbReference type="InterPro" id="IPR038718">
    <property type="entry name" value="SNF2-like_sf"/>
</dbReference>
<dbReference type="EMBL" id="DXDC01000031">
    <property type="protein sequence ID" value="HIY64877.1"/>
    <property type="molecule type" value="Genomic_DNA"/>
</dbReference>
<dbReference type="SMART" id="SM00490">
    <property type="entry name" value="HELICc"/>
    <property type="match status" value="1"/>
</dbReference>
<evidence type="ECO:0000259" key="4">
    <source>
        <dbReference type="PROSITE" id="PS51194"/>
    </source>
</evidence>
<dbReference type="InterPro" id="IPR001650">
    <property type="entry name" value="Helicase_C-like"/>
</dbReference>
<dbReference type="InterPro" id="IPR000330">
    <property type="entry name" value="SNF2_N"/>
</dbReference>
<feature type="region of interest" description="Disordered" evidence="2">
    <location>
        <begin position="121"/>
        <end position="149"/>
    </location>
</feature>
<dbReference type="PROSITE" id="PS51192">
    <property type="entry name" value="HELICASE_ATP_BIND_1"/>
    <property type="match status" value="1"/>
</dbReference>
<evidence type="ECO:0000259" key="3">
    <source>
        <dbReference type="PROSITE" id="PS51192"/>
    </source>
</evidence>
<dbReference type="Pfam" id="PF00271">
    <property type="entry name" value="Helicase_C"/>
    <property type="match status" value="1"/>
</dbReference>
<dbReference type="GO" id="GO:0005524">
    <property type="term" value="F:ATP binding"/>
    <property type="evidence" value="ECO:0007669"/>
    <property type="project" value="InterPro"/>
</dbReference>
<dbReference type="CDD" id="cd18793">
    <property type="entry name" value="SF2_C_SNF"/>
    <property type="match status" value="1"/>
</dbReference>
<feature type="domain" description="Helicase ATP-binding" evidence="3">
    <location>
        <begin position="226"/>
        <end position="385"/>
    </location>
</feature>
<comment type="caution">
    <text evidence="5">The sequence shown here is derived from an EMBL/GenBank/DDBJ whole genome shotgun (WGS) entry which is preliminary data.</text>
</comment>
<proteinExistence type="predicted"/>
<name>A0A9D2C843_9MICO</name>
<dbReference type="InterPro" id="IPR027417">
    <property type="entry name" value="P-loop_NTPase"/>
</dbReference>